<dbReference type="EMBL" id="JARMQG010000066">
    <property type="protein sequence ID" value="MED3562038.1"/>
    <property type="molecule type" value="Genomic_DNA"/>
</dbReference>
<gene>
    <name evidence="1" type="ORF">P4447_05945</name>
</gene>
<evidence type="ECO:0000313" key="2">
    <source>
        <dbReference type="Proteomes" id="UP001330749"/>
    </source>
</evidence>
<protein>
    <submittedName>
        <fullName evidence="1">Histidine phosphatase family protein</fullName>
    </submittedName>
</protein>
<dbReference type="PANTHER" id="PTHR48100:SF1">
    <property type="entry name" value="HISTIDINE PHOSPHATASE FAMILY PROTEIN-RELATED"/>
    <property type="match status" value="1"/>
</dbReference>
<dbReference type="PANTHER" id="PTHR48100">
    <property type="entry name" value="BROAD-SPECIFICITY PHOSPHATASE YOR283W-RELATED"/>
    <property type="match status" value="1"/>
</dbReference>
<dbReference type="SMART" id="SM00855">
    <property type="entry name" value="PGAM"/>
    <property type="match status" value="1"/>
</dbReference>
<evidence type="ECO:0000313" key="1">
    <source>
        <dbReference type="EMBL" id="MED3562038.1"/>
    </source>
</evidence>
<dbReference type="Gene3D" id="3.40.50.1240">
    <property type="entry name" value="Phosphoglycerate mutase-like"/>
    <property type="match status" value="1"/>
</dbReference>
<dbReference type="Pfam" id="PF00300">
    <property type="entry name" value="His_Phos_1"/>
    <property type="match status" value="1"/>
</dbReference>
<dbReference type="InterPro" id="IPR013078">
    <property type="entry name" value="His_Pase_superF_clade-1"/>
</dbReference>
<keyword evidence="2" id="KW-1185">Reference proteome</keyword>
<reference evidence="1 2" key="1">
    <citation type="submission" date="2023-03" db="EMBL/GenBank/DDBJ databases">
        <title>Bacillus Genome Sequencing.</title>
        <authorList>
            <person name="Dunlap C."/>
        </authorList>
    </citation>
    <scope>NUCLEOTIDE SEQUENCE [LARGE SCALE GENOMIC DNA]</scope>
    <source>
        <strain evidence="1 2">B-14544</strain>
    </source>
</reference>
<dbReference type="InterPro" id="IPR050275">
    <property type="entry name" value="PGM_Phosphatase"/>
</dbReference>
<dbReference type="PIRSF" id="PIRSF000709">
    <property type="entry name" value="6PFK_2-Ptase"/>
    <property type="match status" value="1"/>
</dbReference>
<dbReference type="Proteomes" id="UP001330749">
    <property type="component" value="Unassembled WGS sequence"/>
</dbReference>
<organism evidence="1 2">
    <name type="scientific">Bacillus xiapuensis</name>
    <dbReference type="NCBI Taxonomy" id="2014075"/>
    <lineage>
        <taxon>Bacteria</taxon>
        <taxon>Bacillati</taxon>
        <taxon>Bacillota</taxon>
        <taxon>Bacilli</taxon>
        <taxon>Bacillales</taxon>
        <taxon>Bacillaceae</taxon>
        <taxon>Bacillus</taxon>
    </lineage>
</organism>
<name>A0ABU6N9V2_9BACI</name>
<comment type="caution">
    <text evidence="1">The sequence shown here is derived from an EMBL/GenBank/DDBJ whole genome shotgun (WGS) entry which is preliminary data.</text>
</comment>
<sequence>MKKIYVIRHCEAEGQSPEAQLTDRGNEQALDLSEFFSNIKIDRIISSPYKRALDSIKPLAKKSNVEVEIDRKLTERILSTKNFSDWFEKLRNTFDDIALKFEGGESSREAMERIVEVVEEAFSRNNNNTVIVTHGNLMSLLLMYFNKDFGYDNWKNLSNPDVFLLINENNKVTLQRIWK</sequence>
<accession>A0ABU6N9V2</accession>
<dbReference type="SUPFAM" id="SSF53254">
    <property type="entry name" value="Phosphoglycerate mutase-like"/>
    <property type="match status" value="1"/>
</dbReference>
<proteinExistence type="predicted"/>
<dbReference type="CDD" id="cd07067">
    <property type="entry name" value="HP_PGM_like"/>
    <property type="match status" value="1"/>
</dbReference>
<dbReference type="InterPro" id="IPR029033">
    <property type="entry name" value="His_PPase_superfam"/>
</dbReference>